<keyword evidence="11 15" id="KW-0503">Monooxygenase</keyword>
<keyword evidence="8 16" id="KW-0492">Microsome</keyword>
<keyword evidence="10 14" id="KW-0408">Iron</keyword>
<dbReference type="SUPFAM" id="SSF48264">
    <property type="entry name" value="Cytochrome P450"/>
    <property type="match status" value="1"/>
</dbReference>
<keyword evidence="12 17" id="KW-0472">Membrane</keyword>
<evidence type="ECO:0000256" key="11">
    <source>
        <dbReference type="ARBA" id="ARBA00023033"/>
    </source>
</evidence>
<evidence type="ECO:0000256" key="16">
    <source>
        <dbReference type="RuleBase" id="RU368049"/>
    </source>
</evidence>
<accession>Q0GPQ7</accession>
<dbReference type="CDD" id="cd20650">
    <property type="entry name" value="CYP3A"/>
    <property type="match status" value="1"/>
</dbReference>
<reference evidence="18" key="1">
    <citation type="journal article" date="2007" name="Aquat. Toxicol.">
        <title>Exposure to p,p'-DDE or dieldrin during the reproductive season alters hepatic CYP expression in largemouth bass (Micropterus salmoides).</title>
        <authorList>
            <person name="Barber D.S."/>
            <person name="McNally A.J."/>
            <person name="Garcia-Reyero N."/>
            <person name="Denslow N.D."/>
        </authorList>
    </citation>
    <scope>NUCLEOTIDE SEQUENCE</scope>
    <source>
        <tissue evidence="18">Liver</tissue>
    </source>
</reference>
<dbReference type="InterPro" id="IPR050705">
    <property type="entry name" value="Cytochrome_P450_3A"/>
</dbReference>
<dbReference type="PRINTS" id="PR00464">
    <property type="entry name" value="EP450II"/>
</dbReference>
<dbReference type="FunFam" id="1.10.630.10:FF:000003">
    <property type="entry name" value="cytochrome P450 3A12-like isoform X2"/>
    <property type="match status" value="1"/>
</dbReference>
<dbReference type="PRINTS" id="PR01689">
    <property type="entry name" value="EP450IICYP3A"/>
</dbReference>
<dbReference type="GO" id="GO:0016712">
    <property type="term" value="F:oxidoreductase activity, acting on paired donors, with incorporation or reduction of molecular oxygen, reduced flavin or flavoprotein as one donor, and incorporation of one atom of oxygen"/>
    <property type="evidence" value="ECO:0007669"/>
    <property type="project" value="UniProtKB-EC"/>
</dbReference>
<dbReference type="Pfam" id="PF00067">
    <property type="entry name" value="p450"/>
    <property type="match status" value="1"/>
</dbReference>
<evidence type="ECO:0000256" key="7">
    <source>
        <dbReference type="ARBA" id="ARBA00022824"/>
    </source>
</evidence>
<dbReference type="Gene3D" id="1.10.630.10">
    <property type="entry name" value="Cytochrome P450"/>
    <property type="match status" value="1"/>
</dbReference>
<evidence type="ECO:0000313" key="18">
    <source>
        <dbReference type="EMBL" id="ABH05129.1"/>
    </source>
</evidence>
<evidence type="ECO:0000256" key="2">
    <source>
        <dbReference type="ARBA" id="ARBA00004174"/>
    </source>
</evidence>
<dbReference type="GO" id="GO:0005506">
    <property type="term" value="F:iron ion binding"/>
    <property type="evidence" value="ECO:0007669"/>
    <property type="project" value="UniProtKB-UniRule"/>
</dbReference>
<keyword evidence="17" id="KW-1133">Transmembrane helix</keyword>
<evidence type="ECO:0000256" key="13">
    <source>
        <dbReference type="ARBA" id="ARBA00047827"/>
    </source>
</evidence>
<comment type="similarity">
    <text evidence="4 15">Belongs to the cytochrome P450 family.</text>
</comment>
<dbReference type="InterPro" id="IPR002402">
    <property type="entry name" value="Cyt_P450_E_grp-II"/>
</dbReference>
<dbReference type="EC" id="1.14.14.-" evidence="16"/>
<dbReference type="GO" id="GO:0008395">
    <property type="term" value="F:steroid hydroxylase activity"/>
    <property type="evidence" value="ECO:0007669"/>
    <property type="project" value="TreeGrafter"/>
</dbReference>
<dbReference type="InterPro" id="IPR036396">
    <property type="entry name" value="Cyt_P450_sf"/>
</dbReference>
<name>Q0GPQ7_MICSA</name>
<organism evidence="18">
    <name type="scientific">Micropterus salmoides</name>
    <name type="common">Largemouth bass</name>
    <name type="synonym">Labrus salmoides</name>
    <dbReference type="NCBI Taxonomy" id="27706"/>
    <lineage>
        <taxon>Eukaryota</taxon>
        <taxon>Metazoa</taxon>
        <taxon>Chordata</taxon>
        <taxon>Craniata</taxon>
        <taxon>Vertebrata</taxon>
        <taxon>Euteleostomi</taxon>
        <taxon>Actinopterygii</taxon>
        <taxon>Neopterygii</taxon>
        <taxon>Teleostei</taxon>
        <taxon>Neoteleostei</taxon>
        <taxon>Acanthomorphata</taxon>
        <taxon>Eupercaria</taxon>
        <taxon>Centrarchiformes</taxon>
        <taxon>Centrarchoidei</taxon>
        <taxon>Centrarchidae</taxon>
        <taxon>Micropterus</taxon>
    </lineage>
</organism>
<evidence type="ECO:0000256" key="3">
    <source>
        <dbReference type="ARBA" id="ARBA00004406"/>
    </source>
</evidence>
<evidence type="ECO:0000256" key="1">
    <source>
        <dbReference type="ARBA" id="ARBA00001971"/>
    </source>
</evidence>
<protein>
    <recommendedName>
        <fullName evidence="16">Cytochrome P450 3A</fullName>
        <ecNumber evidence="16">1.14.14.-</ecNumber>
    </recommendedName>
</protein>
<keyword evidence="17" id="KW-0812">Transmembrane</keyword>
<evidence type="ECO:0000256" key="5">
    <source>
        <dbReference type="ARBA" id="ARBA00022617"/>
    </source>
</evidence>
<feature type="transmembrane region" description="Helical" evidence="17">
    <location>
        <begin position="12"/>
        <end position="33"/>
    </location>
</feature>
<evidence type="ECO:0000256" key="6">
    <source>
        <dbReference type="ARBA" id="ARBA00022723"/>
    </source>
</evidence>
<dbReference type="AlphaFoldDB" id="Q0GPQ7"/>
<proteinExistence type="evidence at transcript level"/>
<dbReference type="InterPro" id="IPR001128">
    <property type="entry name" value="Cyt_P450"/>
</dbReference>
<keyword evidence="7 16" id="KW-0256">Endoplasmic reticulum</keyword>
<dbReference type="PANTHER" id="PTHR24302:SF32">
    <property type="entry name" value="CYTOCHROME P450, FAMILY 3, SUBFAMILY A, POLYPEPTIDE 65"/>
    <property type="match status" value="1"/>
</dbReference>
<evidence type="ECO:0000256" key="10">
    <source>
        <dbReference type="ARBA" id="ARBA00023004"/>
    </source>
</evidence>
<dbReference type="GO" id="GO:0020037">
    <property type="term" value="F:heme binding"/>
    <property type="evidence" value="ECO:0007669"/>
    <property type="project" value="UniProtKB-UniRule"/>
</dbReference>
<evidence type="ECO:0000256" key="15">
    <source>
        <dbReference type="RuleBase" id="RU000461"/>
    </source>
</evidence>
<feature type="binding site" description="axial binding residue" evidence="14">
    <location>
        <position position="445"/>
    </location>
    <ligand>
        <name>heme</name>
        <dbReference type="ChEBI" id="CHEBI:30413"/>
    </ligand>
    <ligandPart>
        <name>Fe</name>
        <dbReference type="ChEBI" id="CHEBI:18248"/>
    </ligandPart>
</feature>
<dbReference type="EMBL" id="DQ786406">
    <property type="protein sequence ID" value="ABH05129.1"/>
    <property type="molecule type" value="mRNA"/>
</dbReference>
<comment type="function">
    <text evidence="16">Cytochromes P450 are a group of heme-thiolate monooxygenases. In liver microsomes, this enzyme is involved in an NADPH-dependent electron transport pathway. It oxidizes a variety of structurally unrelated compounds, including steroids, fatty acids, and xenobiotics.</text>
</comment>
<comment type="subcellular location">
    <subcellularLocation>
        <location evidence="3 16">Endoplasmic reticulum membrane</location>
        <topology evidence="3">Peripheral membrane protein</topology>
    </subcellularLocation>
    <subcellularLocation>
        <location evidence="2 16">Microsome membrane</location>
        <topology evidence="2">Peripheral membrane protein</topology>
    </subcellularLocation>
</comment>
<evidence type="ECO:0000256" key="4">
    <source>
        <dbReference type="ARBA" id="ARBA00010617"/>
    </source>
</evidence>
<evidence type="ECO:0000256" key="12">
    <source>
        <dbReference type="ARBA" id="ARBA00023136"/>
    </source>
</evidence>
<comment type="catalytic activity">
    <reaction evidence="13 16">
        <text>an organic molecule + reduced [NADPH--hemoprotein reductase] + O2 = an alcohol + oxidized [NADPH--hemoprotein reductase] + H2O + H(+)</text>
        <dbReference type="Rhea" id="RHEA:17149"/>
        <dbReference type="Rhea" id="RHEA-COMP:11964"/>
        <dbReference type="Rhea" id="RHEA-COMP:11965"/>
        <dbReference type="ChEBI" id="CHEBI:15377"/>
        <dbReference type="ChEBI" id="CHEBI:15378"/>
        <dbReference type="ChEBI" id="CHEBI:15379"/>
        <dbReference type="ChEBI" id="CHEBI:30879"/>
        <dbReference type="ChEBI" id="CHEBI:57618"/>
        <dbReference type="ChEBI" id="CHEBI:58210"/>
        <dbReference type="ChEBI" id="CHEBI:142491"/>
        <dbReference type="EC" id="1.14.14.1"/>
    </reaction>
</comment>
<evidence type="ECO:0000256" key="8">
    <source>
        <dbReference type="ARBA" id="ARBA00022848"/>
    </source>
</evidence>
<sequence length="504" mass="58043">MGYFFFFSAETWTLLVALITLIFVYVCWPFGTFKKMGVPGPRPIPFFGTMLAYKKGFMHFDSECFKKYGKTWGIFDGRQPVLCITDPAMIKTVLIKECYSLFTNRRNFRLNGELYDAVSIAEDDQWRRIRSVLSPSFTSGRLKEMFDIMKHHSANLISSMKKTADKDEPLELKEFFGPYGMDVVTSTAFSVDIDSLNNPTDPFVANIKKMLKFDLFNPIFLFIAFFPFMAPILEKLEFSFFPKSVLDFFYAALKKIKANRETTKLKNRVDFLQLMINSQKNNDLSKVENDKGLNDHEILSQAMIFLFAGYETTSSSLTFLAYNLARNPHVMKRLQEEVDATFPNKAPVEYQALMQMEYLDSVVNESLRLYPIAPRLERVAKATVEINGLVIPKGMVVMVPTWPLHRDPDLWPEPEEFKPERFSKENKETIDPYTYMPFGAGPRNCIGMRFALVLMKLAVVEILQTYSFSVCKETEIPIELDIQGLISPKRPIKLKLVPRSEPSN</sequence>
<keyword evidence="5 14" id="KW-0349">Heme</keyword>
<evidence type="ECO:0000256" key="14">
    <source>
        <dbReference type="PIRSR" id="PIRSR602402-1"/>
    </source>
</evidence>
<feature type="transmembrane region" description="Helical" evidence="17">
    <location>
        <begin position="215"/>
        <end position="233"/>
    </location>
</feature>
<comment type="cofactor">
    <cofactor evidence="1 14 16">
        <name>heme</name>
        <dbReference type="ChEBI" id="CHEBI:30413"/>
    </cofactor>
</comment>
<dbReference type="SMR" id="Q0GPQ7"/>
<keyword evidence="9 15" id="KW-0560">Oxidoreductase</keyword>
<evidence type="ECO:0000256" key="17">
    <source>
        <dbReference type="SAM" id="Phobius"/>
    </source>
</evidence>
<dbReference type="GO" id="GO:0005789">
    <property type="term" value="C:endoplasmic reticulum membrane"/>
    <property type="evidence" value="ECO:0007669"/>
    <property type="project" value="UniProtKB-SubCell"/>
</dbReference>
<dbReference type="InterPro" id="IPR017972">
    <property type="entry name" value="Cyt_P450_CS"/>
</dbReference>
<dbReference type="PRINTS" id="PR00385">
    <property type="entry name" value="P450"/>
</dbReference>
<dbReference type="PANTHER" id="PTHR24302">
    <property type="entry name" value="CYTOCHROME P450 FAMILY 3"/>
    <property type="match status" value="1"/>
</dbReference>
<evidence type="ECO:0000256" key="9">
    <source>
        <dbReference type="ARBA" id="ARBA00023002"/>
    </source>
</evidence>
<dbReference type="InterPro" id="IPR008072">
    <property type="entry name" value="Cyt_P450_E_CYP3A"/>
</dbReference>
<dbReference type="PROSITE" id="PS00086">
    <property type="entry name" value="CYTOCHROME_P450"/>
    <property type="match status" value="1"/>
</dbReference>
<keyword evidence="6 14" id="KW-0479">Metal-binding</keyword>